<feature type="coiled-coil region" evidence="1">
    <location>
        <begin position="34"/>
        <end position="61"/>
    </location>
</feature>
<dbReference type="AlphaFoldDB" id="A0A367ZQU8"/>
<evidence type="ECO:0000313" key="3">
    <source>
        <dbReference type="EMBL" id="RCK80217.1"/>
    </source>
</evidence>
<feature type="compositionally biased region" description="Pro residues" evidence="2">
    <location>
        <begin position="214"/>
        <end position="236"/>
    </location>
</feature>
<feature type="region of interest" description="Disordered" evidence="2">
    <location>
        <begin position="112"/>
        <end position="131"/>
    </location>
</feature>
<comment type="caution">
    <text evidence="3">The sequence shown here is derived from an EMBL/GenBank/DDBJ whole genome shotgun (WGS) entry which is preliminary data.</text>
</comment>
<evidence type="ECO:0000256" key="2">
    <source>
        <dbReference type="SAM" id="MobiDB-lite"/>
    </source>
</evidence>
<gene>
    <name evidence="3" type="ORF">OZSIB_3399</name>
</gene>
<keyword evidence="1" id="KW-0175">Coiled coil</keyword>
<reference evidence="3 4" key="1">
    <citation type="submission" date="2018-05" db="EMBL/GenBank/DDBJ databases">
        <title>A metagenomic window into the 2 km-deep terrestrial subsurface aquifer revealed taxonomically and functionally diverse microbial community comprising novel uncultured bacterial lineages.</title>
        <authorList>
            <person name="Kadnikov V.V."/>
            <person name="Mardanov A.V."/>
            <person name="Beletsky A.V."/>
            <person name="Banks D."/>
            <person name="Pimenov N.V."/>
            <person name="Frank Y.A."/>
            <person name="Karnachuk O.V."/>
            <person name="Ravin N.V."/>
        </authorList>
    </citation>
    <scope>NUCLEOTIDE SEQUENCE [LARGE SCALE GENOMIC DNA]</scope>
    <source>
        <strain evidence="3">BY5</strain>
    </source>
</reference>
<organism evidence="3 4">
    <name type="scientific">Candidatus Ozemobacter sibiricus</name>
    <dbReference type="NCBI Taxonomy" id="2268124"/>
    <lineage>
        <taxon>Bacteria</taxon>
        <taxon>Candidatus Ozemobacteria</taxon>
        <taxon>Candidatus Ozemobacterales</taxon>
        <taxon>Candidatus Ozemobacteraceae</taxon>
        <taxon>Candidatus Ozemobacter</taxon>
    </lineage>
</organism>
<sequence>MNRLTVSLIVTGLALLLLFLLGRWFLLGDLESRIAEETLRQEQETAELARLTAEHDALKASLASAPARLPLRWLGIGEEATLLRGLFDAASGTQIIMRKFEFLPIFHLKGATSDQSGRPAPTAPPEELPQFDERTGQAVGAETDDGDNEWPGVEILPVRVEMKGLFAGIVGFFLHAKRSLPRFHVRSLDLGIEESGIVKGKAILVFPVLAKTAPPAPSPSSAPAPSPVPGASPPTAPAFSTEGGDSDEAPSHGD</sequence>
<evidence type="ECO:0000256" key="1">
    <source>
        <dbReference type="SAM" id="Coils"/>
    </source>
</evidence>
<evidence type="ECO:0000313" key="4">
    <source>
        <dbReference type="Proteomes" id="UP000252355"/>
    </source>
</evidence>
<dbReference type="Proteomes" id="UP000252355">
    <property type="component" value="Unassembled WGS sequence"/>
</dbReference>
<feature type="region of interest" description="Disordered" evidence="2">
    <location>
        <begin position="212"/>
        <end position="254"/>
    </location>
</feature>
<protein>
    <submittedName>
        <fullName evidence="3">Uncharacterized protein</fullName>
    </submittedName>
</protein>
<proteinExistence type="predicted"/>
<dbReference type="EMBL" id="QOQW01000007">
    <property type="protein sequence ID" value="RCK80217.1"/>
    <property type="molecule type" value="Genomic_DNA"/>
</dbReference>
<accession>A0A367ZQU8</accession>
<name>A0A367ZQU8_9BACT</name>